<proteinExistence type="predicted"/>
<reference evidence="2 3" key="1">
    <citation type="submission" date="2019-12" db="EMBL/GenBank/DDBJ databases">
        <title>Nocardia macrotermitis sp. nov. and Nocardia aurantia sp. nov., isolated from the gut of the fungus growing-termite Macrotermes natalensis.</title>
        <authorList>
            <person name="Christine B."/>
            <person name="Rene B."/>
        </authorList>
    </citation>
    <scope>NUCLEOTIDE SEQUENCE [LARGE SCALE GENOMIC DNA]</scope>
    <source>
        <strain evidence="2 3">DSM 102126</strain>
    </source>
</reference>
<organism evidence="2 3">
    <name type="scientific">Actinomadura rayongensis</name>
    <dbReference type="NCBI Taxonomy" id="1429076"/>
    <lineage>
        <taxon>Bacteria</taxon>
        <taxon>Bacillati</taxon>
        <taxon>Actinomycetota</taxon>
        <taxon>Actinomycetes</taxon>
        <taxon>Streptosporangiales</taxon>
        <taxon>Thermomonosporaceae</taxon>
        <taxon>Actinomadura</taxon>
    </lineage>
</organism>
<keyword evidence="1" id="KW-0812">Transmembrane</keyword>
<sequence>MRRAAVPNDLSLIDRLRIERLVWTLDQQLYDLPHATRVAKRREVRDNLRDAARDVGVGEALRRLGGSRRLAEEFLAAEYGPGPRHSWLAAGYFLSLVPMLLLYALDEAENAFERGVLATDPHVTGTFTWDGIALIQHAVTFTFTDGHAERVGGAWTPLTYVLWLAGTILVGRLWRLLPWYRRRRENTAV</sequence>
<keyword evidence="1" id="KW-1133">Transmembrane helix</keyword>
<dbReference type="AlphaFoldDB" id="A0A6I4WB42"/>
<gene>
    <name evidence="2" type="ORF">GQ466_22995</name>
</gene>
<dbReference type="EMBL" id="WUTW01000005">
    <property type="protein sequence ID" value="MXQ66888.1"/>
    <property type="molecule type" value="Genomic_DNA"/>
</dbReference>
<keyword evidence="3" id="KW-1185">Reference proteome</keyword>
<accession>A0A6I4WB42</accession>
<name>A0A6I4WB42_9ACTN</name>
<evidence type="ECO:0000313" key="2">
    <source>
        <dbReference type="EMBL" id="MXQ66888.1"/>
    </source>
</evidence>
<evidence type="ECO:0000313" key="3">
    <source>
        <dbReference type="Proteomes" id="UP000431901"/>
    </source>
</evidence>
<evidence type="ECO:0000256" key="1">
    <source>
        <dbReference type="SAM" id="Phobius"/>
    </source>
</evidence>
<comment type="caution">
    <text evidence="2">The sequence shown here is derived from an EMBL/GenBank/DDBJ whole genome shotgun (WGS) entry which is preliminary data.</text>
</comment>
<feature type="transmembrane region" description="Helical" evidence="1">
    <location>
        <begin position="154"/>
        <end position="174"/>
    </location>
</feature>
<protein>
    <submittedName>
        <fullName evidence="2">Uncharacterized protein</fullName>
    </submittedName>
</protein>
<dbReference type="Proteomes" id="UP000431901">
    <property type="component" value="Unassembled WGS sequence"/>
</dbReference>
<feature type="transmembrane region" description="Helical" evidence="1">
    <location>
        <begin position="87"/>
        <end position="105"/>
    </location>
</feature>
<dbReference type="OrthoDB" id="3383491at2"/>
<keyword evidence="1" id="KW-0472">Membrane</keyword>